<feature type="compositionally biased region" description="Polar residues" evidence="5">
    <location>
        <begin position="709"/>
        <end position="724"/>
    </location>
</feature>
<dbReference type="CDD" id="cd10567">
    <property type="entry name" value="SWIB-MDM2_like"/>
    <property type="match status" value="1"/>
</dbReference>
<feature type="region of interest" description="Disordered" evidence="5">
    <location>
        <begin position="878"/>
        <end position="930"/>
    </location>
</feature>
<dbReference type="EMBL" id="CAIF01000029">
    <property type="protein sequence ID" value="CCH41850.1"/>
    <property type="molecule type" value="Genomic_DNA"/>
</dbReference>
<dbReference type="PANTHER" id="PTHR22834">
    <property type="entry name" value="NUCLEAR FUSION PROTEIN FUS2"/>
    <property type="match status" value="1"/>
</dbReference>
<dbReference type="GO" id="GO:0005634">
    <property type="term" value="C:nucleus"/>
    <property type="evidence" value="ECO:0007669"/>
    <property type="project" value="UniProtKB-SubCell"/>
</dbReference>
<dbReference type="Gene3D" id="1.20.1270.60">
    <property type="entry name" value="Arfaptin homology (AH) domain/BAR domain"/>
    <property type="match status" value="1"/>
</dbReference>
<feature type="domain" description="DH" evidence="6">
    <location>
        <begin position="150"/>
        <end position="362"/>
    </location>
</feature>
<dbReference type="eggNOG" id="KOG1946">
    <property type="taxonomic scope" value="Eukaryota"/>
</dbReference>
<dbReference type="Pfam" id="PF02201">
    <property type="entry name" value="SWIB"/>
    <property type="match status" value="1"/>
</dbReference>
<keyword evidence="3" id="KW-0690">Ribosome biogenesis</keyword>
<dbReference type="GO" id="GO:0005085">
    <property type="term" value="F:guanyl-nucleotide exchange factor activity"/>
    <property type="evidence" value="ECO:0007669"/>
    <property type="project" value="InterPro"/>
</dbReference>
<dbReference type="Pfam" id="PF04939">
    <property type="entry name" value="RRS1"/>
    <property type="match status" value="1"/>
</dbReference>
<accession>K0KA86</accession>
<dbReference type="GO" id="GO:0042254">
    <property type="term" value="P:ribosome biogenesis"/>
    <property type="evidence" value="ECO:0007669"/>
    <property type="project" value="UniProtKB-KW"/>
</dbReference>
<dbReference type="SMART" id="SM00325">
    <property type="entry name" value="RhoGEF"/>
    <property type="match status" value="1"/>
</dbReference>
<dbReference type="InterPro" id="IPR051492">
    <property type="entry name" value="Dynamin-Rho_GEF"/>
</dbReference>
<dbReference type="SUPFAM" id="SSF48065">
    <property type="entry name" value="DBL homology domain (DH-domain)"/>
    <property type="match status" value="1"/>
</dbReference>
<dbReference type="eggNOG" id="KOG1765">
    <property type="taxonomic scope" value="Eukaryota"/>
</dbReference>
<comment type="similarity">
    <text evidence="2">Belongs to the RRS1 family.</text>
</comment>
<evidence type="ECO:0000259" key="7">
    <source>
        <dbReference type="PROSITE" id="PS51925"/>
    </source>
</evidence>
<feature type="region of interest" description="Disordered" evidence="5">
    <location>
        <begin position="709"/>
        <end position="746"/>
    </location>
</feature>
<dbReference type="PROSITE" id="PS51925">
    <property type="entry name" value="SWIB_MDM2"/>
    <property type="match status" value="1"/>
</dbReference>
<dbReference type="CDD" id="cd00160">
    <property type="entry name" value="RhoGEF"/>
    <property type="match status" value="1"/>
</dbReference>
<feature type="domain" description="DM2" evidence="7">
    <location>
        <begin position="932"/>
        <end position="1008"/>
    </location>
</feature>
<dbReference type="HOGENOM" id="CLU_297749_0_0_1"/>
<proteinExistence type="inferred from homology"/>
<dbReference type="InterPro" id="IPR036885">
    <property type="entry name" value="SWIB_MDM2_dom_sf"/>
</dbReference>
<evidence type="ECO:0000259" key="6">
    <source>
        <dbReference type="PROSITE" id="PS50010"/>
    </source>
</evidence>
<evidence type="ECO:0000313" key="8">
    <source>
        <dbReference type="EMBL" id="CCH41850.1"/>
    </source>
</evidence>
<evidence type="ECO:0000313" key="9">
    <source>
        <dbReference type="Proteomes" id="UP000009328"/>
    </source>
</evidence>
<dbReference type="PANTHER" id="PTHR22834:SF20">
    <property type="entry name" value="SH3 DOMAIN-CONTAINING PROTEIN"/>
    <property type="match status" value="1"/>
</dbReference>
<evidence type="ECO:0000256" key="3">
    <source>
        <dbReference type="ARBA" id="ARBA00022517"/>
    </source>
</evidence>
<dbReference type="GO" id="GO:0005737">
    <property type="term" value="C:cytoplasm"/>
    <property type="evidence" value="ECO:0007669"/>
    <property type="project" value="TreeGrafter"/>
</dbReference>
<dbReference type="AlphaFoldDB" id="K0KA86"/>
<name>K0KA86_WICCF</name>
<dbReference type="InterPro" id="IPR003121">
    <property type="entry name" value="SWIB_MDM2_domain"/>
</dbReference>
<dbReference type="Proteomes" id="UP000009328">
    <property type="component" value="Unassembled WGS sequence"/>
</dbReference>
<evidence type="ECO:0000256" key="5">
    <source>
        <dbReference type="SAM" id="MobiDB-lite"/>
    </source>
</evidence>
<dbReference type="GO" id="GO:0031991">
    <property type="term" value="P:regulation of actomyosin contractile ring contraction"/>
    <property type="evidence" value="ECO:0007669"/>
    <property type="project" value="TreeGrafter"/>
</dbReference>
<dbReference type="Pfam" id="PF00621">
    <property type="entry name" value="RhoGEF"/>
    <property type="match status" value="1"/>
</dbReference>
<evidence type="ECO:0000256" key="4">
    <source>
        <dbReference type="ARBA" id="ARBA00023242"/>
    </source>
</evidence>
<comment type="caution">
    <text evidence="8">The sequence shown here is derived from an EMBL/GenBank/DDBJ whole genome shotgun (WGS) entry which is preliminary data.</text>
</comment>
<dbReference type="InParanoid" id="K0KA86"/>
<evidence type="ECO:0000256" key="2">
    <source>
        <dbReference type="ARBA" id="ARBA00010077"/>
    </source>
</evidence>
<keyword evidence="9" id="KW-1185">Reference proteome</keyword>
<dbReference type="InterPro" id="IPR035899">
    <property type="entry name" value="DBL_dom_sf"/>
</dbReference>
<reference evidence="8 9" key="1">
    <citation type="journal article" date="2012" name="Eukaryot. Cell">
        <title>Draft genome sequence of Wickerhamomyces ciferrii NRRL Y-1031 F-60-10.</title>
        <authorList>
            <person name="Schneider J."/>
            <person name="Andrea H."/>
            <person name="Blom J."/>
            <person name="Jaenicke S."/>
            <person name="Ruckert C."/>
            <person name="Schorsch C."/>
            <person name="Szczepanowski R."/>
            <person name="Farwick M."/>
            <person name="Goesmann A."/>
            <person name="Puhler A."/>
            <person name="Schaffer S."/>
            <person name="Tauch A."/>
            <person name="Kohler T."/>
            <person name="Brinkrolf K."/>
        </authorList>
    </citation>
    <scope>NUCLEOTIDE SEQUENCE [LARGE SCALE GENOMIC DNA]</scope>
    <source>
        <strain evidence="9">ATCC 14091 / BCRC 22168 / CBS 111 / JCM 3599 / NBRC 0793 / NRRL Y-1031 F-60-10</strain>
    </source>
</reference>
<keyword evidence="4" id="KW-0539">Nucleus</keyword>
<dbReference type="FunCoup" id="K0KA86">
    <property type="interactions" value="95"/>
</dbReference>
<dbReference type="InterPro" id="IPR007023">
    <property type="entry name" value="Ribosom_reg"/>
</dbReference>
<dbReference type="SMART" id="SM00151">
    <property type="entry name" value="SWIB"/>
    <property type="match status" value="1"/>
</dbReference>
<dbReference type="Gene3D" id="1.10.245.10">
    <property type="entry name" value="SWIB/MDM2 domain"/>
    <property type="match status" value="1"/>
</dbReference>
<protein>
    <submittedName>
        <fullName evidence="8">Dynamin-binding protein</fullName>
    </submittedName>
</protein>
<sequence>MALMNAAPYDFPSSPESEFSSYYSTILSSNDTDHEEINRTLDPKFEFPKRNPVEYYQVANPYADSLWWSATGDKGTNAIGKIQERVNKSRKRVADDLALPPPRLESLDKSNKKVDSPIGNEHFDDLFEDKYLDESKAKKGLLNVEITDSKYRKALKELIDTEIKYYSDLSLINSVYRSLLNNSRKYKNILNKQEQAVIFANIDTLIDLSHLLVKELKKAIKREAQGAFNDDGTTGEQISSSLVENIDIGELFDNQLNRLKIAYLSYAQNHKTQMQELNRCTNFNGPKVSKWLEECAFLAKSKSECWDFESLLIKPIQRIAKYPLMIDALINNSCDDVSFENIQKLCDAKEHVEKILEIINNATSTSPGSQDGAETIGDFTTTSSTLERLPSSRRDEYLNIIKDFKIKYTNLKNLKNGIVETLPTLSCFLDDHLILAESWRVFMEYGDSTVDDHYIKSIYSSYSSKLKDQRSKTLLTVNEIKNGILKALDMALELCETARTNINKHSAYRAAYINYMNKEKSSFKMPQQIQNKGSTQKEAQEYILIENQIIDEVPSLIKYLDDFLHTIVLSYHKTITQWFKMLAGERQVEQYEDLVAEGALKPGDNFDIIELHTIARHHTRKALEEFTTDHLSSIHPEYKDKNIDAAIRIYPSRVIRKLFGNLAVFDSNAIENEQLSVNNPDREEYIKSVSRDNAQLLINQILSLPIKTTTESNGSNGQSSSITLVQLPPPTTELPREKPLPKPKEPTKWEQFAARKGIQAKEKSGKLVYDEESREWVPKWGYKGKNKALEDQWLVEDDEVKTKKPKTDELIDPRSLHRAERKRLIKKNELQQKHLEQVSIKRIRNALQELFVVKFEGDDKKKMSDLILERYHNLMDERTSTRKQMEDDAELAAKLQKESGSGRIKRKSNASSSKVTKPKKPRKPVSPSGNSIAALSLNLSPKLAEFLGEQKLPRTQVVKKVWEYVKENDLQNPNDKREILCDDKMQGVFGKKVTMFQLNKVLSQHLYKDDE</sequence>
<dbReference type="GO" id="GO:0032955">
    <property type="term" value="P:regulation of division septum assembly"/>
    <property type="evidence" value="ECO:0007669"/>
    <property type="project" value="TreeGrafter"/>
</dbReference>
<feature type="compositionally biased region" description="Basic and acidic residues" evidence="5">
    <location>
        <begin position="734"/>
        <end position="746"/>
    </location>
</feature>
<dbReference type="PROSITE" id="PS50010">
    <property type="entry name" value="DH_2"/>
    <property type="match status" value="1"/>
</dbReference>
<dbReference type="InterPro" id="IPR000219">
    <property type="entry name" value="DH_dom"/>
</dbReference>
<comment type="subcellular location">
    <subcellularLocation>
        <location evidence="1">Nucleus</location>
    </subcellularLocation>
</comment>
<dbReference type="Gene3D" id="1.20.900.10">
    <property type="entry name" value="Dbl homology (DH) domain"/>
    <property type="match status" value="1"/>
</dbReference>
<organism evidence="8 9">
    <name type="scientific">Wickerhamomyces ciferrii (strain ATCC 14091 / BCRC 22168 / CBS 111 / JCM 3599 / NBRC 0793 / NRRL Y-1031 F-60-10)</name>
    <name type="common">Yeast</name>
    <name type="synonym">Pichia ciferrii</name>
    <dbReference type="NCBI Taxonomy" id="1206466"/>
    <lineage>
        <taxon>Eukaryota</taxon>
        <taxon>Fungi</taxon>
        <taxon>Dikarya</taxon>
        <taxon>Ascomycota</taxon>
        <taxon>Saccharomycotina</taxon>
        <taxon>Saccharomycetes</taxon>
        <taxon>Phaffomycetales</taxon>
        <taxon>Wickerhamomycetaceae</taxon>
        <taxon>Wickerhamomyces</taxon>
    </lineage>
</organism>
<gene>
    <name evidence="8" type="ORF">BN7_1389</name>
</gene>
<dbReference type="SUPFAM" id="SSF47592">
    <property type="entry name" value="SWIB/MDM2 domain"/>
    <property type="match status" value="1"/>
</dbReference>
<dbReference type="InterPro" id="IPR027267">
    <property type="entry name" value="AH/BAR_dom_sf"/>
</dbReference>
<evidence type="ECO:0000256" key="1">
    <source>
        <dbReference type="ARBA" id="ARBA00004123"/>
    </source>
</evidence>
<dbReference type="InterPro" id="IPR019835">
    <property type="entry name" value="SWIB_domain"/>
</dbReference>
<dbReference type="STRING" id="1206466.K0KA86"/>